<feature type="transmembrane region" description="Helical" evidence="1">
    <location>
        <begin position="40"/>
        <end position="59"/>
    </location>
</feature>
<comment type="caution">
    <text evidence="2">The sequence shown here is derived from an EMBL/GenBank/DDBJ whole genome shotgun (WGS) entry which is preliminary data.</text>
</comment>
<accession>A0A2C6KJT3</accession>
<evidence type="ECO:0000313" key="2">
    <source>
        <dbReference type="EMBL" id="PHJ16674.1"/>
    </source>
</evidence>
<evidence type="ECO:0000313" key="3">
    <source>
        <dbReference type="Proteomes" id="UP000221165"/>
    </source>
</evidence>
<dbReference type="VEuPathDB" id="ToxoDB:CSUI_009509"/>
<dbReference type="Proteomes" id="UP000221165">
    <property type="component" value="Unassembled WGS sequence"/>
</dbReference>
<gene>
    <name evidence="2" type="ORF">CSUI_009509</name>
</gene>
<protein>
    <submittedName>
        <fullName evidence="2">Uncharacterized protein</fullName>
    </submittedName>
</protein>
<feature type="transmembrane region" description="Helical" evidence="1">
    <location>
        <begin position="15"/>
        <end position="33"/>
    </location>
</feature>
<name>A0A2C6KJT3_9APIC</name>
<keyword evidence="3" id="KW-1185">Reference proteome</keyword>
<feature type="non-terminal residue" evidence="2">
    <location>
        <position position="1"/>
    </location>
</feature>
<reference evidence="2 3" key="1">
    <citation type="journal article" date="2017" name="Int. J. Parasitol.">
        <title>The genome of the protozoan parasite Cystoisospora suis and a reverse vaccinology approach to identify vaccine candidates.</title>
        <authorList>
            <person name="Palmieri N."/>
            <person name="Shrestha A."/>
            <person name="Ruttkowski B."/>
            <person name="Beck T."/>
            <person name="Vogl C."/>
            <person name="Tomley F."/>
            <person name="Blake D.P."/>
            <person name="Joachim A."/>
        </authorList>
    </citation>
    <scope>NUCLEOTIDE SEQUENCE [LARGE SCALE GENOMIC DNA]</scope>
    <source>
        <strain evidence="2 3">Wien I</strain>
    </source>
</reference>
<dbReference type="EMBL" id="MIGC01005694">
    <property type="protein sequence ID" value="PHJ16674.1"/>
    <property type="molecule type" value="Genomic_DNA"/>
</dbReference>
<keyword evidence="1" id="KW-0472">Membrane</keyword>
<keyword evidence="1" id="KW-0812">Transmembrane</keyword>
<sequence length="68" mass="8073">KDLHHPPLTYYLSLIYLYLSLFNLFLISLKSIFNLHSFTWIYLSFFSIRISLSLMYGSIFNPSVYLSV</sequence>
<organism evidence="2 3">
    <name type="scientific">Cystoisospora suis</name>
    <dbReference type="NCBI Taxonomy" id="483139"/>
    <lineage>
        <taxon>Eukaryota</taxon>
        <taxon>Sar</taxon>
        <taxon>Alveolata</taxon>
        <taxon>Apicomplexa</taxon>
        <taxon>Conoidasida</taxon>
        <taxon>Coccidia</taxon>
        <taxon>Eucoccidiorida</taxon>
        <taxon>Eimeriorina</taxon>
        <taxon>Sarcocystidae</taxon>
        <taxon>Cystoisospora</taxon>
    </lineage>
</organism>
<dbReference type="RefSeq" id="XP_067918399.1">
    <property type="nucleotide sequence ID" value="XM_068069624.1"/>
</dbReference>
<keyword evidence="1" id="KW-1133">Transmembrane helix</keyword>
<dbReference type="AlphaFoldDB" id="A0A2C6KJT3"/>
<dbReference type="GeneID" id="94432835"/>
<evidence type="ECO:0000256" key="1">
    <source>
        <dbReference type="SAM" id="Phobius"/>
    </source>
</evidence>
<proteinExistence type="predicted"/>